<feature type="region of interest" description="Disordered" evidence="13">
    <location>
        <begin position="854"/>
        <end position="875"/>
    </location>
</feature>
<dbReference type="InterPro" id="IPR018163">
    <property type="entry name" value="Thr/Ala-tRNA-synth_IIc_edit"/>
</dbReference>
<evidence type="ECO:0000256" key="12">
    <source>
        <dbReference type="SAM" id="Coils"/>
    </source>
</evidence>
<organism evidence="15">
    <name type="scientific">uncultured Thermomicrobiales bacterium</name>
    <dbReference type="NCBI Taxonomy" id="1645740"/>
    <lineage>
        <taxon>Bacteria</taxon>
        <taxon>Pseudomonadati</taxon>
        <taxon>Thermomicrobiota</taxon>
        <taxon>Thermomicrobia</taxon>
        <taxon>Thermomicrobiales</taxon>
        <taxon>environmental samples</taxon>
    </lineage>
</organism>
<comment type="function">
    <text evidence="11">Catalyzes the attachment of alanine to tRNA(Ala) in a two-step reaction: alanine is first activated by ATP to form Ala-AMP and then transferred to the acceptor end of tRNA(Ala). Also edits incorrectly charged Ser-tRNA(Ala) and Gly-tRNA(Ala) via its editing domain.</text>
</comment>
<evidence type="ECO:0000256" key="3">
    <source>
        <dbReference type="ARBA" id="ARBA00022598"/>
    </source>
</evidence>
<dbReference type="InterPro" id="IPR018165">
    <property type="entry name" value="Ala-tRNA-synth_IIc_core"/>
</dbReference>
<comment type="subcellular location">
    <subcellularLocation>
        <location evidence="11">Cytoplasm</location>
    </subcellularLocation>
</comment>
<dbReference type="FunFam" id="2.40.30.130:FF:000001">
    <property type="entry name" value="Alanine--tRNA ligase"/>
    <property type="match status" value="1"/>
</dbReference>
<evidence type="ECO:0000256" key="10">
    <source>
        <dbReference type="ARBA" id="ARBA00023146"/>
    </source>
</evidence>
<comment type="domain">
    <text evidence="11">Consists of three domains; the N-terminal catalytic domain, the editing domain and the C-terminal C-Ala domain. The editing domain removes incorrectly charged amino acids, while the C-Ala domain, along with tRNA(Ala), serves as a bridge to cooperatively bring together the editing and aminoacylation centers thus stimulating deacylation of misacylated tRNAs.</text>
</comment>
<evidence type="ECO:0000259" key="14">
    <source>
        <dbReference type="PROSITE" id="PS50860"/>
    </source>
</evidence>
<dbReference type="SMART" id="SM00863">
    <property type="entry name" value="tRNA_SAD"/>
    <property type="match status" value="1"/>
</dbReference>
<keyword evidence="7 11" id="KW-0067">ATP-binding</keyword>
<feature type="binding site" evidence="11">
    <location>
        <position position="681"/>
    </location>
    <ligand>
        <name>Zn(2+)</name>
        <dbReference type="ChEBI" id="CHEBI:29105"/>
    </ligand>
</feature>
<dbReference type="GO" id="GO:0005829">
    <property type="term" value="C:cytosol"/>
    <property type="evidence" value="ECO:0007669"/>
    <property type="project" value="TreeGrafter"/>
</dbReference>
<dbReference type="InterPro" id="IPR009000">
    <property type="entry name" value="Transl_B-barrel_sf"/>
</dbReference>
<accession>A0A6J4VEP8</accession>
<dbReference type="GO" id="GO:0002161">
    <property type="term" value="F:aminoacyl-tRNA deacylase activity"/>
    <property type="evidence" value="ECO:0007669"/>
    <property type="project" value="TreeGrafter"/>
</dbReference>
<dbReference type="InterPro" id="IPR018162">
    <property type="entry name" value="Ala-tRNA-ligase_IIc_anticod-bd"/>
</dbReference>
<feature type="binding site" evidence="11">
    <location>
        <position position="579"/>
    </location>
    <ligand>
        <name>Zn(2+)</name>
        <dbReference type="ChEBI" id="CHEBI:29105"/>
    </ligand>
</feature>
<dbReference type="InterPro" id="IPR050058">
    <property type="entry name" value="Ala-tRNA_ligase"/>
</dbReference>
<evidence type="ECO:0000256" key="2">
    <source>
        <dbReference type="ARBA" id="ARBA00022555"/>
    </source>
</evidence>
<evidence type="ECO:0000256" key="7">
    <source>
        <dbReference type="ARBA" id="ARBA00022840"/>
    </source>
</evidence>
<keyword evidence="12" id="KW-0175">Coiled coil</keyword>
<dbReference type="FunFam" id="3.30.54.20:FF:000001">
    <property type="entry name" value="Alanine--tRNA ligase"/>
    <property type="match status" value="1"/>
</dbReference>
<comment type="catalytic activity">
    <reaction evidence="11">
        <text>tRNA(Ala) + L-alanine + ATP = L-alanyl-tRNA(Ala) + AMP + diphosphate</text>
        <dbReference type="Rhea" id="RHEA:12540"/>
        <dbReference type="Rhea" id="RHEA-COMP:9657"/>
        <dbReference type="Rhea" id="RHEA-COMP:9923"/>
        <dbReference type="ChEBI" id="CHEBI:30616"/>
        <dbReference type="ChEBI" id="CHEBI:33019"/>
        <dbReference type="ChEBI" id="CHEBI:57972"/>
        <dbReference type="ChEBI" id="CHEBI:78442"/>
        <dbReference type="ChEBI" id="CHEBI:78497"/>
        <dbReference type="ChEBI" id="CHEBI:456215"/>
        <dbReference type="EC" id="6.1.1.7"/>
    </reaction>
</comment>
<dbReference type="Pfam" id="PF01411">
    <property type="entry name" value="tRNA-synt_2c"/>
    <property type="match status" value="1"/>
</dbReference>
<dbReference type="PANTHER" id="PTHR11777:SF9">
    <property type="entry name" value="ALANINE--TRNA LIGASE, CYTOPLASMIC"/>
    <property type="match status" value="1"/>
</dbReference>
<comment type="cofactor">
    <cofactor evidence="11">
        <name>Zn(2+)</name>
        <dbReference type="ChEBI" id="CHEBI:29105"/>
    </cofactor>
    <text evidence="11">Binds 1 zinc ion per subunit.</text>
</comment>
<dbReference type="NCBIfam" id="TIGR00344">
    <property type="entry name" value="alaS"/>
    <property type="match status" value="1"/>
</dbReference>
<dbReference type="Gene3D" id="3.30.54.20">
    <property type="match status" value="1"/>
</dbReference>
<dbReference type="EC" id="6.1.1.7" evidence="11"/>
<dbReference type="Pfam" id="PF02272">
    <property type="entry name" value="DHHA1"/>
    <property type="match status" value="1"/>
</dbReference>
<dbReference type="PROSITE" id="PS50860">
    <property type="entry name" value="AA_TRNA_LIGASE_II_ALA"/>
    <property type="match status" value="1"/>
</dbReference>
<dbReference type="FunFam" id="3.30.980.10:FF:000004">
    <property type="entry name" value="Alanine--tRNA ligase, cytoplasmic"/>
    <property type="match status" value="1"/>
</dbReference>
<dbReference type="Gene3D" id="3.30.930.10">
    <property type="entry name" value="Bira Bifunctional Protein, Domain 2"/>
    <property type="match status" value="1"/>
</dbReference>
<dbReference type="InterPro" id="IPR002318">
    <property type="entry name" value="Ala-tRNA-lgiase_IIc"/>
</dbReference>
<dbReference type="SUPFAM" id="SSF55186">
    <property type="entry name" value="ThrRS/AlaRS common domain"/>
    <property type="match status" value="1"/>
</dbReference>
<proteinExistence type="inferred from homology"/>
<dbReference type="GO" id="GO:0004813">
    <property type="term" value="F:alanine-tRNA ligase activity"/>
    <property type="evidence" value="ECO:0007669"/>
    <property type="project" value="UniProtKB-UniRule"/>
</dbReference>
<dbReference type="PRINTS" id="PR00980">
    <property type="entry name" value="TRNASYNTHALA"/>
</dbReference>
<gene>
    <name evidence="11" type="primary">alaS</name>
    <name evidence="15" type="ORF">AVDCRST_MAG88-2933</name>
</gene>
<evidence type="ECO:0000256" key="4">
    <source>
        <dbReference type="ARBA" id="ARBA00022723"/>
    </source>
</evidence>
<dbReference type="InterPro" id="IPR023033">
    <property type="entry name" value="Ala_tRNA_ligase_euk/bac"/>
</dbReference>
<sequence>MSNTDSNTADGLGFGPRSGAALRERFVDFFTERLGIELPSSSLVPRNDSTVLLTTAGMQQMVPFFLGAEEPPAPRLCSVQKCFRTVDIDEVGDASHLTFFEMLGNFSVGDYFKDGAIRFAWEFLTRELGIPADRLQVTVFPSDDEARGLWRDAIGLAPERIVDDETNWWGPVGPTGPCGPDSEIYVDRGPEYGCGEPDCGPACEWCDRFLEVWNLVFMQFYRDENGVDTPLPRRNIDTGMGLERLAMIIQGVGSVYDTDLYQPIIRRAEVLTGARYGGDERTDRALRVLADHSRAVVFLIADGVLPANEGRGYILRRILRRAVRYGRLLGRERPFLTETAATVIDLMGDRYPELRERRDYIFRIVRHEEEAFGRTLAVGLQRFETLAAGVKAEGRTTIPGAEVFRLYDTYGFPFDLTMELAREHGLEIARDEFDQAMDRQREESRRGSRFGQESRRDLEIYAGLRLPATEFLGYDLERSGGEVLAIVGAGGTSVAEARVGEEVEIILDRTPFYAEAGGQVGDQGEIVAGEGRFRVRDTQRPVTGLTGHRGVVEAGGIRVGDVVEAAIDAARRADIRRNHTATHLLHRALRLVVGPHAQQAGSLVAPDRLRFDFTHLQALTPDELRRVGEIANAAILENDAVYAETMGRDEALATGAMALFGEKYGDQVRVVTIEDFSKELCGGTHVAATGEIGPVVVTGESSVASGVRRIEALTGRVALAYLNQLQGVAGALSSGLRAPVAELPAQVEGLRGRIRELEREIERLRGDLAGGQAGALLERAQPVDGVPVLAARVEAADGGALGQLGDRLRDRLGAGVIFLGAVVGGRPALLAIVTPDLVTRGLSAGALLKATAERLGGRGGGRPDRAQGGGGDPARLDEALAAVPALVQRGLRAED</sequence>
<dbReference type="Pfam" id="PF07973">
    <property type="entry name" value="tRNA_SAD"/>
    <property type="match status" value="1"/>
</dbReference>
<feature type="coiled-coil region" evidence="12">
    <location>
        <begin position="740"/>
        <end position="774"/>
    </location>
</feature>
<keyword evidence="4 11" id="KW-0479">Metal-binding</keyword>
<dbReference type="Gene3D" id="6.10.250.550">
    <property type="match status" value="1"/>
</dbReference>
<dbReference type="InterPro" id="IPR012947">
    <property type="entry name" value="tRNA_SAD"/>
</dbReference>
<dbReference type="HAMAP" id="MF_00036_B">
    <property type="entry name" value="Ala_tRNA_synth_B"/>
    <property type="match status" value="1"/>
</dbReference>
<feature type="compositionally biased region" description="Basic and acidic residues" evidence="13">
    <location>
        <begin position="854"/>
        <end position="865"/>
    </location>
</feature>
<dbReference type="FunFam" id="3.10.310.40:FF:000001">
    <property type="entry name" value="Alanine--tRNA ligase"/>
    <property type="match status" value="1"/>
</dbReference>
<dbReference type="Gene3D" id="2.40.30.130">
    <property type="match status" value="1"/>
</dbReference>
<evidence type="ECO:0000313" key="15">
    <source>
        <dbReference type="EMBL" id="CAA9577176.1"/>
    </source>
</evidence>
<keyword evidence="11" id="KW-0963">Cytoplasm</keyword>
<dbReference type="InterPro" id="IPR018164">
    <property type="entry name" value="Ala-tRNA-synth_IIc_N"/>
</dbReference>
<dbReference type="GO" id="GO:0008270">
    <property type="term" value="F:zinc ion binding"/>
    <property type="evidence" value="ECO:0007669"/>
    <property type="project" value="UniProtKB-UniRule"/>
</dbReference>
<keyword evidence="2 11" id="KW-0820">tRNA-binding</keyword>
<feature type="binding site" evidence="11">
    <location>
        <position position="583"/>
    </location>
    <ligand>
        <name>Zn(2+)</name>
        <dbReference type="ChEBI" id="CHEBI:29105"/>
    </ligand>
</feature>
<comment type="similarity">
    <text evidence="1 11">Belongs to the class-II aminoacyl-tRNA synthetase family.</text>
</comment>
<dbReference type="Gene3D" id="3.10.310.40">
    <property type="match status" value="1"/>
</dbReference>
<keyword evidence="3 11" id="KW-0436">Ligase</keyword>
<evidence type="ECO:0000256" key="6">
    <source>
        <dbReference type="ARBA" id="ARBA00022833"/>
    </source>
</evidence>
<reference evidence="15" key="1">
    <citation type="submission" date="2020-02" db="EMBL/GenBank/DDBJ databases">
        <authorList>
            <person name="Meier V. D."/>
        </authorList>
    </citation>
    <scope>NUCLEOTIDE SEQUENCE</scope>
    <source>
        <strain evidence="15">AVDCRST_MAG88</strain>
    </source>
</reference>
<evidence type="ECO:0000256" key="13">
    <source>
        <dbReference type="SAM" id="MobiDB-lite"/>
    </source>
</evidence>
<keyword evidence="8 11" id="KW-0694">RNA-binding</keyword>
<keyword evidence="5 11" id="KW-0547">Nucleotide-binding</keyword>
<keyword evidence="6 11" id="KW-0862">Zinc</keyword>
<dbReference type="CDD" id="cd00673">
    <property type="entry name" value="AlaRS_core"/>
    <property type="match status" value="1"/>
</dbReference>
<evidence type="ECO:0000256" key="9">
    <source>
        <dbReference type="ARBA" id="ARBA00022917"/>
    </source>
</evidence>
<dbReference type="SUPFAM" id="SSF55681">
    <property type="entry name" value="Class II aaRS and biotin synthetases"/>
    <property type="match status" value="1"/>
</dbReference>
<evidence type="ECO:0000256" key="8">
    <source>
        <dbReference type="ARBA" id="ARBA00022884"/>
    </source>
</evidence>
<protein>
    <recommendedName>
        <fullName evidence="11">Alanine--tRNA ligase</fullName>
        <ecNumber evidence="11">6.1.1.7</ecNumber>
    </recommendedName>
    <alternativeName>
        <fullName evidence="11">Alanyl-tRNA synthetase</fullName>
        <shortName evidence="11">AlaRS</shortName>
    </alternativeName>
</protein>
<dbReference type="PANTHER" id="PTHR11777">
    <property type="entry name" value="ALANYL-TRNA SYNTHETASE"/>
    <property type="match status" value="1"/>
</dbReference>
<evidence type="ECO:0000256" key="5">
    <source>
        <dbReference type="ARBA" id="ARBA00022741"/>
    </source>
</evidence>
<dbReference type="AlphaFoldDB" id="A0A6J4VEP8"/>
<keyword evidence="9 11" id="KW-0648">Protein biosynthesis</keyword>
<evidence type="ECO:0000256" key="1">
    <source>
        <dbReference type="ARBA" id="ARBA00008226"/>
    </source>
</evidence>
<dbReference type="GO" id="GO:0000049">
    <property type="term" value="F:tRNA binding"/>
    <property type="evidence" value="ECO:0007669"/>
    <property type="project" value="UniProtKB-KW"/>
</dbReference>
<dbReference type="InterPro" id="IPR045864">
    <property type="entry name" value="aa-tRNA-synth_II/BPL/LPL"/>
</dbReference>
<dbReference type="Gene3D" id="3.30.980.10">
    <property type="entry name" value="Threonyl-trna Synthetase, Chain A, domain 2"/>
    <property type="match status" value="1"/>
</dbReference>
<feature type="domain" description="Alanyl-transfer RNA synthetases family profile" evidence="14">
    <location>
        <begin position="17"/>
        <end position="724"/>
    </location>
</feature>
<name>A0A6J4VEP8_9BACT</name>
<dbReference type="GO" id="GO:0006419">
    <property type="term" value="P:alanyl-tRNA aminoacylation"/>
    <property type="evidence" value="ECO:0007669"/>
    <property type="project" value="UniProtKB-UniRule"/>
</dbReference>
<feature type="binding site" evidence="11">
    <location>
        <position position="685"/>
    </location>
    <ligand>
        <name>Zn(2+)</name>
        <dbReference type="ChEBI" id="CHEBI:29105"/>
    </ligand>
</feature>
<dbReference type="SUPFAM" id="SSF50447">
    <property type="entry name" value="Translation proteins"/>
    <property type="match status" value="1"/>
</dbReference>
<dbReference type="GO" id="GO:0005524">
    <property type="term" value="F:ATP binding"/>
    <property type="evidence" value="ECO:0007669"/>
    <property type="project" value="UniProtKB-UniRule"/>
</dbReference>
<dbReference type="SUPFAM" id="SSF101353">
    <property type="entry name" value="Putative anticodon-binding domain of alanyl-tRNA synthetase (AlaRS)"/>
    <property type="match status" value="1"/>
</dbReference>
<evidence type="ECO:0000256" key="11">
    <source>
        <dbReference type="HAMAP-Rule" id="MF_00036"/>
    </source>
</evidence>
<dbReference type="EMBL" id="CADCWM010000708">
    <property type="protein sequence ID" value="CAA9577176.1"/>
    <property type="molecule type" value="Genomic_DNA"/>
</dbReference>
<keyword evidence="10 11" id="KW-0030">Aminoacyl-tRNA synthetase</keyword>
<dbReference type="InterPro" id="IPR003156">
    <property type="entry name" value="DHHA1_dom"/>
</dbReference>